<dbReference type="InterPro" id="IPR036047">
    <property type="entry name" value="F-box-like_dom_sf"/>
</dbReference>
<dbReference type="SMART" id="SM00256">
    <property type="entry name" value="FBOX"/>
    <property type="match status" value="1"/>
</dbReference>
<reference evidence="3 4" key="1">
    <citation type="submission" date="2024-02" db="EMBL/GenBank/DDBJ databases">
        <title>High-quality chromosome-scale genome assembly of Pensacola bahiagrass (Paspalum notatum Flugge var. saurae).</title>
        <authorList>
            <person name="Vega J.M."/>
            <person name="Podio M."/>
            <person name="Orjuela J."/>
            <person name="Siena L.A."/>
            <person name="Pessino S.C."/>
            <person name="Combes M.C."/>
            <person name="Mariac C."/>
            <person name="Albertini E."/>
            <person name="Pupilli F."/>
            <person name="Ortiz J.P.A."/>
            <person name="Leblanc O."/>
        </authorList>
    </citation>
    <scope>NUCLEOTIDE SEQUENCE [LARGE SCALE GENOMIC DNA]</scope>
    <source>
        <strain evidence="3">R1</strain>
        <tissue evidence="3">Leaf</tissue>
    </source>
</reference>
<evidence type="ECO:0000259" key="2">
    <source>
        <dbReference type="SMART" id="SM00256"/>
    </source>
</evidence>
<organism evidence="3 4">
    <name type="scientific">Paspalum notatum var. saurae</name>
    <dbReference type="NCBI Taxonomy" id="547442"/>
    <lineage>
        <taxon>Eukaryota</taxon>
        <taxon>Viridiplantae</taxon>
        <taxon>Streptophyta</taxon>
        <taxon>Embryophyta</taxon>
        <taxon>Tracheophyta</taxon>
        <taxon>Spermatophyta</taxon>
        <taxon>Magnoliopsida</taxon>
        <taxon>Liliopsida</taxon>
        <taxon>Poales</taxon>
        <taxon>Poaceae</taxon>
        <taxon>PACMAD clade</taxon>
        <taxon>Panicoideae</taxon>
        <taxon>Andropogonodae</taxon>
        <taxon>Paspaleae</taxon>
        <taxon>Paspalinae</taxon>
        <taxon>Paspalum</taxon>
    </lineage>
</organism>
<evidence type="ECO:0000313" key="4">
    <source>
        <dbReference type="Proteomes" id="UP001341281"/>
    </source>
</evidence>
<dbReference type="SUPFAM" id="SSF81383">
    <property type="entry name" value="F-box domain"/>
    <property type="match status" value="1"/>
</dbReference>
<dbReference type="AlphaFoldDB" id="A0AAQ3UF55"/>
<dbReference type="Proteomes" id="UP001341281">
    <property type="component" value="Chromosome 08"/>
</dbReference>
<name>A0AAQ3UF55_PASNO</name>
<keyword evidence="4" id="KW-1185">Reference proteome</keyword>
<dbReference type="EMBL" id="CP144752">
    <property type="protein sequence ID" value="WVZ90960.1"/>
    <property type="molecule type" value="Genomic_DNA"/>
</dbReference>
<accession>A0AAQ3UF55</accession>
<protein>
    <recommendedName>
        <fullName evidence="2">F-box domain-containing protein</fullName>
    </recommendedName>
</protein>
<evidence type="ECO:0000313" key="3">
    <source>
        <dbReference type="EMBL" id="WVZ90960.1"/>
    </source>
</evidence>
<dbReference type="Pfam" id="PF12937">
    <property type="entry name" value="F-box-like"/>
    <property type="match status" value="1"/>
</dbReference>
<dbReference type="InterPro" id="IPR001810">
    <property type="entry name" value="F-box_dom"/>
</dbReference>
<evidence type="ECO:0000256" key="1">
    <source>
        <dbReference type="SAM" id="MobiDB-lite"/>
    </source>
</evidence>
<feature type="compositionally biased region" description="Basic and acidic residues" evidence="1">
    <location>
        <begin position="13"/>
        <end position="25"/>
    </location>
</feature>
<dbReference type="PANTHER" id="PTHR33207">
    <property type="entry name" value="F-BOX DOMAIN CONTAINING PROTEIN-RELATED"/>
    <property type="match status" value="1"/>
</dbReference>
<feature type="compositionally biased region" description="Basic residues" evidence="1">
    <location>
        <begin position="1"/>
        <end position="12"/>
    </location>
</feature>
<proteinExistence type="predicted"/>
<feature type="domain" description="F-box" evidence="2">
    <location>
        <begin position="33"/>
        <end position="74"/>
    </location>
</feature>
<gene>
    <name evidence="3" type="ORF">U9M48_037210</name>
</gene>
<sequence>MGKGSRRRRRAKKTTESCKGHRPERPTTGIVDIPDVVLELILLRVRTPTCLFRAAATCKRWRRVIAGDGFLHRFRSRGGHGSHLLLGHYVATTEPWGRKNNAEFVPSPPRPAIGLRQRLSLDFLIQPGEERHIRQELTDCRGGLLALVRDNWYAVVCDPWTRQYKELPPFPWGEDLSDDDDEDVFYDCRGAFLVDAGADNDNDGPLCRVSGCYARVDNRWVSTTTFGSGEISNTLVGRAGGSIFWSGGTLLLALDESIGEFSMFELPLASGECRYRSYHSQNLRVVAGEVAGAVRIVRVVDGSSLEVLTATRANGAWECMVESRFSLGQLSNIEVKPDRSWNFVDTASAAGLLVLGVRSPSSNPTLLFSVDIETMKMELQPEPETSKTTQRVFPYERPWPKTI</sequence>
<feature type="region of interest" description="Disordered" evidence="1">
    <location>
        <begin position="1"/>
        <end position="26"/>
    </location>
</feature>